<dbReference type="Pfam" id="PF00534">
    <property type="entry name" value="Glycos_transf_1"/>
    <property type="match status" value="1"/>
</dbReference>
<dbReference type="InterPro" id="IPR028098">
    <property type="entry name" value="Glyco_trans_4-like_N"/>
</dbReference>
<accession>A0A830G8C2</accession>
<dbReference type="Pfam" id="PF13439">
    <property type="entry name" value="Glyco_transf_4"/>
    <property type="match status" value="1"/>
</dbReference>
<sequence>MHVLAATNNLFPEPEATGSGRYNYEVGRRLAARGHRVSVLTRRRGDAPARETVAGMDVRRYRASIPRLPWTLRAVERRVRAIERDASIDVACFHGALGSFGVDLALPDAVPRTYTVHGLWATEYDERAPDASGLERPWRWANRTLRDRIEDRTLARSDATVVLSEFMRERVAAAHPDAPPITVLPGGADAERFAPHAAGGEPSTAAKNRVADRHRTEFLTVRRLTPRMGLHTLVDAFAAVVASGADVGLTIGGAGPEREGLEARAAARGVADRVTFAGYVPEERLPATYARSDAFVLPTLAHEGFGLATVEALAAGTPVVGTTAGATPEILGPLESEPAIPARCLVPPGDSAALAEALAAWHRTDDGARARASAACRAHALDAGYTWARVTDRVEALLERVCVG</sequence>
<dbReference type="PANTHER" id="PTHR45947">
    <property type="entry name" value="SULFOQUINOVOSYL TRANSFERASE SQD2"/>
    <property type="match status" value="1"/>
</dbReference>
<dbReference type="InterPro" id="IPR001296">
    <property type="entry name" value="Glyco_trans_1"/>
</dbReference>
<dbReference type="PANTHER" id="PTHR45947:SF3">
    <property type="entry name" value="SULFOQUINOVOSYL TRANSFERASE SQD2"/>
    <property type="match status" value="1"/>
</dbReference>
<evidence type="ECO:0000313" key="4">
    <source>
        <dbReference type="Proteomes" id="UP000608850"/>
    </source>
</evidence>
<feature type="domain" description="Glycosyl transferase family 1" evidence="1">
    <location>
        <begin position="214"/>
        <end position="365"/>
    </location>
</feature>
<evidence type="ECO:0000259" key="1">
    <source>
        <dbReference type="Pfam" id="PF00534"/>
    </source>
</evidence>
<dbReference type="RefSeq" id="WP_188877127.1">
    <property type="nucleotide sequence ID" value="NZ_BMOQ01000002.1"/>
</dbReference>
<dbReference type="CDD" id="cd03801">
    <property type="entry name" value="GT4_PimA-like"/>
    <property type="match status" value="1"/>
</dbReference>
<dbReference type="EMBL" id="BMOQ01000002">
    <property type="protein sequence ID" value="GGN09849.1"/>
    <property type="molecule type" value="Genomic_DNA"/>
</dbReference>
<feature type="domain" description="Glycosyltransferase subfamily 4-like N-terminal" evidence="2">
    <location>
        <begin position="18"/>
        <end position="192"/>
    </location>
</feature>
<dbReference type="OrthoDB" id="132546at2157"/>
<protein>
    <recommendedName>
        <fullName evidence="5">Glycosyltransferase</fullName>
    </recommendedName>
</protein>
<dbReference type="InterPro" id="IPR050194">
    <property type="entry name" value="Glycosyltransferase_grp1"/>
</dbReference>
<evidence type="ECO:0008006" key="5">
    <source>
        <dbReference type="Google" id="ProtNLM"/>
    </source>
</evidence>
<dbReference type="Gene3D" id="3.40.50.2000">
    <property type="entry name" value="Glycogen Phosphorylase B"/>
    <property type="match status" value="2"/>
</dbReference>
<keyword evidence="4" id="KW-1185">Reference proteome</keyword>
<dbReference type="AlphaFoldDB" id="A0A830G8C2"/>
<dbReference type="GO" id="GO:0016758">
    <property type="term" value="F:hexosyltransferase activity"/>
    <property type="evidence" value="ECO:0007669"/>
    <property type="project" value="TreeGrafter"/>
</dbReference>
<comment type="caution">
    <text evidence="3">The sequence shown here is derived from an EMBL/GenBank/DDBJ whole genome shotgun (WGS) entry which is preliminary data.</text>
</comment>
<dbReference type="Proteomes" id="UP000608850">
    <property type="component" value="Unassembled WGS sequence"/>
</dbReference>
<reference evidence="3 4" key="1">
    <citation type="journal article" date="2019" name="Int. J. Syst. Evol. Microbiol.">
        <title>The Global Catalogue of Microorganisms (GCM) 10K type strain sequencing project: providing services to taxonomists for standard genome sequencing and annotation.</title>
        <authorList>
            <consortium name="The Broad Institute Genomics Platform"/>
            <consortium name="The Broad Institute Genome Sequencing Center for Infectious Disease"/>
            <person name="Wu L."/>
            <person name="Ma J."/>
        </authorList>
    </citation>
    <scope>NUCLEOTIDE SEQUENCE [LARGE SCALE GENOMIC DNA]</scope>
    <source>
        <strain evidence="3 4">JCM 16331</strain>
    </source>
</reference>
<dbReference type="SUPFAM" id="SSF53756">
    <property type="entry name" value="UDP-Glycosyltransferase/glycogen phosphorylase"/>
    <property type="match status" value="1"/>
</dbReference>
<evidence type="ECO:0000313" key="3">
    <source>
        <dbReference type="EMBL" id="GGN09849.1"/>
    </source>
</evidence>
<organism evidence="3 4">
    <name type="scientific">Halarchaeum nitratireducens</name>
    <dbReference type="NCBI Taxonomy" id="489913"/>
    <lineage>
        <taxon>Archaea</taxon>
        <taxon>Methanobacteriati</taxon>
        <taxon>Methanobacteriota</taxon>
        <taxon>Stenosarchaea group</taxon>
        <taxon>Halobacteria</taxon>
        <taxon>Halobacteriales</taxon>
        <taxon>Halobacteriaceae</taxon>
    </lineage>
</organism>
<evidence type="ECO:0000259" key="2">
    <source>
        <dbReference type="Pfam" id="PF13439"/>
    </source>
</evidence>
<gene>
    <name evidence="3" type="ORF">GCM10009021_06870</name>
</gene>
<proteinExistence type="predicted"/>
<name>A0A830G8C2_9EURY</name>